<feature type="non-terminal residue" evidence="3">
    <location>
        <position position="93"/>
    </location>
</feature>
<evidence type="ECO:0000313" key="3">
    <source>
        <dbReference type="EMBL" id="KAF5906419.1"/>
    </source>
</evidence>
<dbReference type="InterPro" id="IPR015919">
    <property type="entry name" value="Cadherin-like_sf"/>
</dbReference>
<proteinExistence type="predicted"/>
<dbReference type="Proteomes" id="UP000727407">
    <property type="component" value="Unassembled WGS sequence"/>
</dbReference>
<protein>
    <submittedName>
        <fullName evidence="3">Cadherin-like protein 26</fullName>
    </submittedName>
</protein>
<evidence type="ECO:0000256" key="2">
    <source>
        <dbReference type="ARBA" id="ARBA00023136"/>
    </source>
</evidence>
<dbReference type="OrthoDB" id="9045962at2759"/>
<dbReference type="GO" id="GO:0005509">
    <property type="term" value="F:calcium ion binding"/>
    <property type="evidence" value="ECO:0007669"/>
    <property type="project" value="InterPro"/>
</dbReference>
<evidence type="ECO:0000313" key="4">
    <source>
        <dbReference type="Proteomes" id="UP000727407"/>
    </source>
</evidence>
<organism evidence="3 4">
    <name type="scientific">Clarias magur</name>
    <name type="common">Asian catfish</name>
    <name type="synonym">Macropteronotus magur</name>
    <dbReference type="NCBI Taxonomy" id="1594786"/>
    <lineage>
        <taxon>Eukaryota</taxon>
        <taxon>Metazoa</taxon>
        <taxon>Chordata</taxon>
        <taxon>Craniata</taxon>
        <taxon>Vertebrata</taxon>
        <taxon>Euteleostomi</taxon>
        <taxon>Actinopterygii</taxon>
        <taxon>Neopterygii</taxon>
        <taxon>Teleostei</taxon>
        <taxon>Ostariophysi</taxon>
        <taxon>Siluriformes</taxon>
        <taxon>Clariidae</taxon>
        <taxon>Clarias</taxon>
    </lineage>
</organism>
<keyword evidence="4" id="KW-1185">Reference proteome</keyword>
<accession>A0A8J4X9A8</accession>
<comment type="subcellular location">
    <subcellularLocation>
        <location evidence="1">Membrane</location>
    </subcellularLocation>
</comment>
<reference evidence="3" key="1">
    <citation type="submission" date="2020-07" db="EMBL/GenBank/DDBJ databases">
        <title>Clarias magur genome sequencing, assembly and annotation.</title>
        <authorList>
            <person name="Kushwaha B."/>
            <person name="Kumar R."/>
            <person name="Das P."/>
            <person name="Joshi C.G."/>
            <person name="Kumar D."/>
            <person name="Nagpure N.S."/>
            <person name="Pandey M."/>
            <person name="Agarwal S."/>
            <person name="Srivastava S."/>
            <person name="Singh M."/>
            <person name="Sahoo L."/>
            <person name="Jayasankar P."/>
            <person name="Meher P.K."/>
            <person name="Koringa P.G."/>
            <person name="Iquebal M.A."/>
            <person name="Das S.P."/>
            <person name="Bit A."/>
            <person name="Patnaik S."/>
            <person name="Patel N."/>
            <person name="Shah T.M."/>
            <person name="Hinsu A."/>
            <person name="Jena J.K."/>
        </authorList>
    </citation>
    <scope>NUCLEOTIDE SEQUENCE</scope>
    <source>
        <strain evidence="3">CIFAMagur01</strain>
        <tissue evidence="3">Testis</tissue>
    </source>
</reference>
<dbReference type="SUPFAM" id="SSF49313">
    <property type="entry name" value="Cadherin-like"/>
    <property type="match status" value="1"/>
</dbReference>
<gene>
    <name evidence="3" type="ORF">DAT39_003885</name>
</gene>
<name>A0A8J4X9A8_CLAMG</name>
<evidence type="ECO:0000256" key="1">
    <source>
        <dbReference type="ARBA" id="ARBA00004370"/>
    </source>
</evidence>
<dbReference type="AlphaFoldDB" id="A0A8J4X9A8"/>
<keyword evidence="2" id="KW-0472">Membrane</keyword>
<feature type="non-terminal residue" evidence="3">
    <location>
        <position position="1"/>
    </location>
</feature>
<sequence>GKDYERTTLAELEIGLENEEPLFLCIDGKPVNPVPEALKNYSTAKIAVKVIDVNDPPVFQNKIKKVYRFEEEEPGDVLYTPTVTDEDSDPGKL</sequence>
<dbReference type="EMBL" id="QNUK01000033">
    <property type="protein sequence ID" value="KAF5906419.1"/>
    <property type="molecule type" value="Genomic_DNA"/>
</dbReference>
<dbReference type="GO" id="GO:0016020">
    <property type="term" value="C:membrane"/>
    <property type="evidence" value="ECO:0007669"/>
    <property type="project" value="UniProtKB-SubCell"/>
</dbReference>
<comment type="caution">
    <text evidence="3">The sequence shown here is derived from an EMBL/GenBank/DDBJ whole genome shotgun (WGS) entry which is preliminary data.</text>
</comment>